<gene>
    <name evidence="2" type="ORF">PILCRDRAFT_2554</name>
</gene>
<proteinExistence type="predicted"/>
<dbReference type="InParanoid" id="A0A0C3FYP5"/>
<dbReference type="GO" id="GO:0006914">
    <property type="term" value="P:autophagy"/>
    <property type="evidence" value="ECO:0007669"/>
    <property type="project" value="InterPro"/>
</dbReference>
<dbReference type="HOGENOM" id="CLU_1116102_0_0_1"/>
<reference evidence="3" key="2">
    <citation type="submission" date="2015-01" db="EMBL/GenBank/DDBJ databases">
        <title>Evolutionary Origins and Diversification of the Mycorrhizal Mutualists.</title>
        <authorList>
            <consortium name="DOE Joint Genome Institute"/>
            <consortium name="Mycorrhizal Genomics Consortium"/>
            <person name="Kohler A."/>
            <person name="Kuo A."/>
            <person name="Nagy L.G."/>
            <person name="Floudas D."/>
            <person name="Copeland A."/>
            <person name="Barry K.W."/>
            <person name="Cichocki N."/>
            <person name="Veneault-Fourrey C."/>
            <person name="LaButti K."/>
            <person name="Lindquist E.A."/>
            <person name="Lipzen A."/>
            <person name="Lundell T."/>
            <person name="Morin E."/>
            <person name="Murat C."/>
            <person name="Riley R."/>
            <person name="Ohm R."/>
            <person name="Sun H."/>
            <person name="Tunlid A."/>
            <person name="Henrissat B."/>
            <person name="Grigoriev I.V."/>
            <person name="Hibbett D.S."/>
            <person name="Martin F."/>
        </authorList>
    </citation>
    <scope>NUCLEOTIDE SEQUENCE [LARGE SCALE GENOMIC DNA]</scope>
    <source>
        <strain evidence="3">F 1598</strain>
    </source>
</reference>
<dbReference type="OrthoDB" id="25778at2759"/>
<accession>A0A0C3FYP5</accession>
<sequence>MKSLGEKAYSAAKPRVGPDQGTHVPSLSSVSSLSNFFSSRGALLLQVQTVVMSYPDSQHPAEPTPTVALHDTSPLKIVSGHHIKVLDLGPLMDLPSLPPNTISKFTVSKWQLISNIEFTRDGNLLIISTQDGKVIQVYQLRPILSVLKGDPVALTDDARHVAAEPWHVYSLRRGRTSAVIDSIGVSKDGQWIAQPLSTDVIPLVQLRFTKSLLPEHSTAPLSFTFITSSKSSLPASLLPAATLAISTRL</sequence>
<dbReference type="PANTHER" id="PTHR13268">
    <property type="entry name" value="BREAST CARCINOMA AMPLIFIED SEQUENCE 3"/>
    <property type="match status" value="1"/>
</dbReference>
<keyword evidence="3" id="KW-1185">Reference proteome</keyword>
<evidence type="ECO:0000256" key="1">
    <source>
        <dbReference type="SAM" id="MobiDB-lite"/>
    </source>
</evidence>
<evidence type="ECO:0000313" key="2">
    <source>
        <dbReference type="EMBL" id="KIM89315.1"/>
    </source>
</evidence>
<reference evidence="2 3" key="1">
    <citation type="submission" date="2014-04" db="EMBL/GenBank/DDBJ databases">
        <authorList>
            <consortium name="DOE Joint Genome Institute"/>
            <person name="Kuo A."/>
            <person name="Tarkka M."/>
            <person name="Buscot F."/>
            <person name="Kohler A."/>
            <person name="Nagy L.G."/>
            <person name="Floudas D."/>
            <person name="Copeland A."/>
            <person name="Barry K.W."/>
            <person name="Cichocki N."/>
            <person name="Veneault-Fourrey C."/>
            <person name="LaButti K."/>
            <person name="Lindquist E.A."/>
            <person name="Lipzen A."/>
            <person name="Lundell T."/>
            <person name="Morin E."/>
            <person name="Murat C."/>
            <person name="Sun H."/>
            <person name="Tunlid A."/>
            <person name="Henrissat B."/>
            <person name="Grigoriev I.V."/>
            <person name="Hibbett D.S."/>
            <person name="Martin F."/>
            <person name="Nordberg H.P."/>
            <person name="Cantor M.N."/>
            <person name="Hua S.X."/>
        </authorList>
    </citation>
    <scope>NUCLEOTIDE SEQUENCE [LARGE SCALE GENOMIC DNA]</scope>
    <source>
        <strain evidence="2 3">F 1598</strain>
    </source>
</reference>
<dbReference type="PANTHER" id="PTHR13268:SF0">
    <property type="entry name" value="BCAS3 MICROTUBULE ASSOCIATED CELL MIGRATION FACTOR"/>
    <property type="match status" value="1"/>
</dbReference>
<evidence type="ECO:0000313" key="3">
    <source>
        <dbReference type="Proteomes" id="UP000054166"/>
    </source>
</evidence>
<protein>
    <submittedName>
        <fullName evidence="2">Uncharacterized protein</fullName>
    </submittedName>
</protein>
<dbReference type="InterPro" id="IPR045142">
    <property type="entry name" value="BCAS3-like"/>
</dbReference>
<dbReference type="STRING" id="765440.A0A0C3FYP5"/>
<dbReference type="EMBL" id="KN832975">
    <property type="protein sequence ID" value="KIM89315.1"/>
    <property type="molecule type" value="Genomic_DNA"/>
</dbReference>
<feature type="region of interest" description="Disordered" evidence="1">
    <location>
        <begin position="1"/>
        <end position="24"/>
    </location>
</feature>
<dbReference type="GO" id="GO:0042594">
    <property type="term" value="P:response to starvation"/>
    <property type="evidence" value="ECO:0007669"/>
    <property type="project" value="TreeGrafter"/>
</dbReference>
<organism evidence="2 3">
    <name type="scientific">Piloderma croceum (strain F 1598)</name>
    <dbReference type="NCBI Taxonomy" id="765440"/>
    <lineage>
        <taxon>Eukaryota</taxon>
        <taxon>Fungi</taxon>
        <taxon>Dikarya</taxon>
        <taxon>Basidiomycota</taxon>
        <taxon>Agaricomycotina</taxon>
        <taxon>Agaricomycetes</taxon>
        <taxon>Agaricomycetidae</taxon>
        <taxon>Atheliales</taxon>
        <taxon>Atheliaceae</taxon>
        <taxon>Piloderma</taxon>
    </lineage>
</organism>
<dbReference type="AlphaFoldDB" id="A0A0C3FYP5"/>
<name>A0A0C3FYP5_PILCF</name>
<dbReference type="GO" id="GO:0005737">
    <property type="term" value="C:cytoplasm"/>
    <property type="evidence" value="ECO:0007669"/>
    <property type="project" value="TreeGrafter"/>
</dbReference>
<dbReference type="Proteomes" id="UP000054166">
    <property type="component" value="Unassembled WGS sequence"/>
</dbReference>